<gene>
    <name evidence="1" type="ORF">KI387_004139</name>
</gene>
<proteinExistence type="predicted"/>
<comment type="caution">
    <text evidence="1">The sequence shown here is derived from an EMBL/GenBank/DDBJ whole genome shotgun (WGS) entry which is preliminary data.</text>
</comment>
<evidence type="ECO:0000313" key="1">
    <source>
        <dbReference type="EMBL" id="KAH9332031.1"/>
    </source>
</evidence>
<accession>A0AA38LQ31</accession>
<dbReference type="AlphaFoldDB" id="A0AA38LQ31"/>
<organism evidence="1 2">
    <name type="scientific">Taxus chinensis</name>
    <name type="common">Chinese yew</name>
    <name type="synonym">Taxus wallichiana var. chinensis</name>
    <dbReference type="NCBI Taxonomy" id="29808"/>
    <lineage>
        <taxon>Eukaryota</taxon>
        <taxon>Viridiplantae</taxon>
        <taxon>Streptophyta</taxon>
        <taxon>Embryophyta</taxon>
        <taxon>Tracheophyta</taxon>
        <taxon>Spermatophyta</taxon>
        <taxon>Pinopsida</taxon>
        <taxon>Pinidae</taxon>
        <taxon>Conifers II</taxon>
        <taxon>Cupressales</taxon>
        <taxon>Taxaceae</taxon>
        <taxon>Taxus</taxon>
    </lineage>
</organism>
<dbReference type="Proteomes" id="UP000824469">
    <property type="component" value="Unassembled WGS sequence"/>
</dbReference>
<sequence>VGNSNPSQIDLLTGVGMLGMTPQYSQKTLARITISNTFLTPPSLVQNNPFLDNTPSYLNIYSKSPQGDMFSSPSIFTQPQGFPYIPTNAYATPCQQPVPPPLPQQAPSMVETYAVGTYSEYLKEPLDSTIRSIMLPRHLANLPKYK</sequence>
<name>A0AA38LQ31_TAXCH</name>
<reference evidence="1 2" key="1">
    <citation type="journal article" date="2021" name="Nat. Plants">
        <title>The Taxus genome provides insights into paclitaxel biosynthesis.</title>
        <authorList>
            <person name="Xiong X."/>
            <person name="Gou J."/>
            <person name="Liao Q."/>
            <person name="Li Y."/>
            <person name="Zhou Q."/>
            <person name="Bi G."/>
            <person name="Li C."/>
            <person name="Du R."/>
            <person name="Wang X."/>
            <person name="Sun T."/>
            <person name="Guo L."/>
            <person name="Liang H."/>
            <person name="Lu P."/>
            <person name="Wu Y."/>
            <person name="Zhang Z."/>
            <person name="Ro D.K."/>
            <person name="Shang Y."/>
            <person name="Huang S."/>
            <person name="Yan J."/>
        </authorList>
    </citation>
    <scope>NUCLEOTIDE SEQUENCE [LARGE SCALE GENOMIC DNA]</scope>
    <source>
        <strain evidence="1">Ta-2019</strain>
    </source>
</reference>
<dbReference type="EMBL" id="JAHRHJ020000001">
    <property type="protein sequence ID" value="KAH9332031.1"/>
    <property type="molecule type" value="Genomic_DNA"/>
</dbReference>
<feature type="non-terminal residue" evidence="1">
    <location>
        <position position="146"/>
    </location>
</feature>
<feature type="non-terminal residue" evidence="1">
    <location>
        <position position="1"/>
    </location>
</feature>
<protein>
    <submittedName>
        <fullName evidence="1">Uncharacterized protein</fullName>
    </submittedName>
</protein>
<keyword evidence="2" id="KW-1185">Reference proteome</keyword>
<evidence type="ECO:0000313" key="2">
    <source>
        <dbReference type="Proteomes" id="UP000824469"/>
    </source>
</evidence>